<feature type="region of interest" description="Disordered" evidence="8">
    <location>
        <begin position="327"/>
        <end position="352"/>
    </location>
</feature>
<dbReference type="AlphaFoldDB" id="A0AAD3RX72"/>
<comment type="subcellular location">
    <subcellularLocation>
        <location evidence="1 5 6">Nucleus</location>
    </subcellularLocation>
</comment>
<name>A0AAD3RX72_NEPGR</name>
<feature type="region of interest" description="Disordered" evidence="8">
    <location>
        <begin position="57"/>
        <end position="76"/>
    </location>
</feature>
<dbReference type="GO" id="GO:0000981">
    <property type="term" value="F:DNA-binding transcription factor activity, RNA polymerase II-specific"/>
    <property type="evidence" value="ECO:0007669"/>
    <property type="project" value="TreeGrafter"/>
</dbReference>
<keyword evidence="4 5" id="KW-0539">Nucleus</keyword>
<feature type="domain" description="Homeobox" evidence="9">
    <location>
        <begin position="274"/>
        <end position="334"/>
    </location>
</feature>
<comment type="caution">
    <text evidence="10">The sequence shown here is derived from an EMBL/GenBank/DDBJ whole genome shotgun (WGS) entry which is preliminary data.</text>
</comment>
<reference evidence="10" key="1">
    <citation type="submission" date="2023-05" db="EMBL/GenBank/DDBJ databases">
        <title>Nepenthes gracilis genome sequencing.</title>
        <authorList>
            <person name="Fukushima K."/>
        </authorList>
    </citation>
    <scope>NUCLEOTIDE SEQUENCE</scope>
    <source>
        <strain evidence="10">SING2019-196</strain>
    </source>
</reference>
<gene>
    <name evidence="10" type="ORF">Nepgr_000852</name>
</gene>
<evidence type="ECO:0000256" key="3">
    <source>
        <dbReference type="ARBA" id="ARBA00023155"/>
    </source>
</evidence>
<evidence type="ECO:0000313" key="10">
    <source>
        <dbReference type="EMBL" id="GMG99012.1"/>
    </source>
</evidence>
<keyword evidence="2 5" id="KW-0238">DNA-binding</keyword>
<evidence type="ECO:0000256" key="4">
    <source>
        <dbReference type="ARBA" id="ARBA00023242"/>
    </source>
</evidence>
<feature type="compositionally biased region" description="Polar residues" evidence="8">
    <location>
        <begin position="342"/>
        <end position="352"/>
    </location>
</feature>
<dbReference type="GO" id="GO:0005634">
    <property type="term" value="C:nucleus"/>
    <property type="evidence" value="ECO:0007669"/>
    <property type="project" value="UniProtKB-SubCell"/>
</dbReference>
<evidence type="ECO:0000259" key="9">
    <source>
        <dbReference type="PROSITE" id="PS50071"/>
    </source>
</evidence>
<dbReference type="PANTHER" id="PTHR15467">
    <property type="entry name" value="ZINC-FINGERS AND HOMEOBOXES RELATED"/>
    <property type="match status" value="1"/>
</dbReference>
<evidence type="ECO:0000256" key="5">
    <source>
        <dbReference type="PROSITE-ProRule" id="PRU00108"/>
    </source>
</evidence>
<sequence length="352" mass="39821">MALASHQFCVRLQRFPSSQINHLLVGRHIPYLSLRRVPLTTSSLTFSRRRGNANCAITSSSKKNKRQNKNDTMAEDDLDEDAFEALFKQLEEDLKNDNQSLGDADEDITEEDLARLECELEEVLAEDDDLSGLFNSMANAADGGAEEVVDENQKEEDEDEQVVQVKLKGWQLRRLAYALKTGRRKTSIKNLAAEVCLDRAVVLELLRDPPPSLLMMSATLPDNPEPEIYTPLPDKLEPTISMPETTEAESVSFDTATKSTESDAKVKPPIHVLQSSWSAQKRLKKVQAETLEKVYRRSKRPTNAMISSIVQVTNLPRKKIVKWFEDKRAAEGVPDHHRRPYQRSTSETVFSQ</sequence>
<evidence type="ECO:0000313" key="11">
    <source>
        <dbReference type="Proteomes" id="UP001279734"/>
    </source>
</evidence>
<evidence type="ECO:0000256" key="2">
    <source>
        <dbReference type="ARBA" id="ARBA00023125"/>
    </source>
</evidence>
<dbReference type="SUPFAM" id="SSF46689">
    <property type="entry name" value="Homeodomain-like"/>
    <property type="match status" value="1"/>
</dbReference>
<dbReference type="InterPro" id="IPR001356">
    <property type="entry name" value="HD"/>
</dbReference>
<organism evidence="10 11">
    <name type="scientific">Nepenthes gracilis</name>
    <name type="common">Slender pitcher plant</name>
    <dbReference type="NCBI Taxonomy" id="150966"/>
    <lineage>
        <taxon>Eukaryota</taxon>
        <taxon>Viridiplantae</taxon>
        <taxon>Streptophyta</taxon>
        <taxon>Embryophyta</taxon>
        <taxon>Tracheophyta</taxon>
        <taxon>Spermatophyta</taxon>
        <taxon>Magnoliopsida</taxon>
        <taxon>eudicotyledons</taxon>
        <taxon>Gunneridae</taxon>
        <taxon>Pentapetalae</taxon>
        <taxon>Caryophyllales</taxon>
        <taxon>Nepenthaceae</taxon>
        <taxon>Nepenthes</taxon>
    </lineage>
</organism>
<keyword evidence="7" id="KW-0175">Coiled coil</keyword>
<accession>A0AAD3RX72</accession>
<dbReference type="InterPro" id="IPR009057">
    <property type="entry name" value="Homeodomain-like_sf"/>
</dbReference>
<keyword evidence="11" id="KW-1185">Reference proteome</keyword>
<dbReference type="EMBL" id="BSYO01000001">
    <property type="protein sequence ID" value="GMG99012.1"/>
    <property type="molecule type" value="Genomic_DNA"/>
</dbReference>
<keyword evidence="3 5" id="KW-0371">Homeobox</keyword>
<dbReference type="Pfam" id="PF00046">
    <property type="entry name" value="Homeodomain"/>
    <property type="match status" value="1"/>
</dbReference>
<dbReference type="PROSITE" id="PS50071">
    <property type="entry name" value="HOMEOBOX_2"/>
    <property type="match status" value="1"/>
</dbReference>
<evidence type="ECO:0000256" key="1">
    <source>
        <dbReference type="ARBA" id="ARBA00004123"/>
    </source>
</evidence>
<feature type="coiled-coil region" evidence="7">
    <location>
        <begin position="87"/>
        <end position="126"/>
    </location>
</feature>
<dbReference type="Gene3D" id="1.10.10.60">
    <property type="entry name" value="Homeodomain-like"/>
    <property type="match status" value="1"/>
</dbReference>
<dbReference type="SMART" id="SM00389">
    <property type="entry name" value="HOX"/>
    <property type="match status" value="1"/>
</dbReference>
<dbReference type="GO" id="GO:0003677">
    <property type="term" value="F:DNA binding"/>
    <property type="evidence" value="ECO:0007669"/>
    <property type="project" value="UniProtKB-UniRule"/>
</dbReference>
<protein>
    <recommendedName>
        <fullName evidence="9">Homeobox domain-containing protein</fullName>
    </recommendedName>
</protein>
<evidence type="ECO:0000256" key="7">
    <source>
        <dbReference type="SAM" id="Coils"/>
    </source>
</evidence>
<proteinExistence type="predicted"/>
<feature type="DNA-binding region" description="Homeobox" evidence="5">
    <location>
        <begin position="276"/>
        <end position="335"/>
    </location>
</feature>
<evidence type="ECO:0000256" key="6">
    <source>
        <dbReference type="RuleBase" id="RU000682"/>
    </source>
</evidence>
<dbReference type="PANTHER" id="PTHR15467:SF9">
    <property type="entry name" value="HOMEOBOX DOMAIN-CONTAINING PROTEIN"/>
    <property type="match status" value="1"/>
</dbReference>
<dbReference type="CDD" id="cd00086">
    <property type="entry name" value="homeodomain"/>
    <property type="match status" value="1"/>
</dbReference>
<evidence type="ECO:0000256" key="8">
    <source>
        <dbReference type="SAM" id="MobiDB-lite"/>
    </source>
</evidence>
<dbReference type="Proteomes" id="UP001279734">
    <property type="component" value="Unassembled WGS sequence"/>
</dbReference>